<dbReference type="InterPro" id="IPR011060">
    <property type="entry name" value="RibuloseP-bd_barrel"/>
</dbReference>
<feature type="binding site" evidence="9">
    <location>
        <begin position="97"/>
        <end position="106"/>
    </location>
    <ligand>
        <name>substrate</name>
    </ligand>
</feature>
<dbReference type="PANTHER" id="PTHR32119:SF2">
    <property type="entry name" value="OROTIDINE 5'-PHOSPHATE DECARBOXYLASE"/>
    <property type="match status" value="1"/>
</dbReference>
<keyword evidence="4 9" id="KW-0210">Decarboxylase</keyword>
<dbReference type="SMART" id="SM00934">
    <property type="entry name" value="OMPdecase"/>
    <property type="match status" value="1"/>
</dbReference>
<feature type="active site" description="Proton donor" evidence="9">
    <location>
        <position position="99"/>
    </location>
</feature>
<dbReference type="Pfam" id="PF00215">
    <property type="entry name" value="OMPdecase"/>
    <property type="match status" value="1"/>
</dbReference>
<keyword evidence="5 9" id="KW-0665">Pyrimidine biosynthesis</keyword>
<evidence type="ECO:0000256" key="7">
    <source>
        <dbReference type="ARBA" id="ARBA00049157"/>
    </source>
</evidence>
<dbReference type="EMBL" id="SLXT01000005">
    <property type="protein sequence ID" value="TCP67139.1"/>
    <property type="molecule type" value="Genomic_DNA"/>
</dbReference>
<dbReference type="GO" id="GO:0006207">
    <property type="term" value="P:'de novo' pyrimidine nucleobase biosynthetic process"/>
    <property type="evidence" value="ECO:0007669"/>
    <property type="project" value="InterPro"/>
</dbReference>
<dbReference type="EC" id="4.1.1.23" evidence="9"/>
<dbReference type="CDD" id="cd04725">
    <property type="entry name" value="OMP_decarboxylase_like"/>
    <property type="match status" value="1"/>
</dbReference>
<keyword evidence="6 9" id="KW-0456">Lyase</keyword>
<feature type="domain" description="Orotidine 5'-phosphate decarboxylase" evidence="12">
    <location>
        <begin position="42"/>
        <end position="282"/>
    </location>
</feature>
<dbReference type="RefSeq" id="WP_320055171.1">
    <property type="nucleotide sequence ID" value="NZ_JAOQNU010000005.1"/>
</dbReference>
<feature type="binding site" evidence="9 11">
    <location>
        <position position="267"/>
    </location>
    <ligand>
        <name>substrate</name>
    </ligand>
</feature>
<dbReference type="Proteomes" id="UP000294813">
    <property type="component" value="Unassembled WGS sequence"/>
</dbReference>
<evidence type="ECO:0000256" key="11">
    <source>
        <dbReference type="PIRSR" id="PIRSR614732-2"/>
    </source>
</evidence>
<reference evidence="13 14" key="1">
    <citation type="submission" date="2019-03" db="EMBL/GenBank/DDBJ databases">
        <title>Genomic Encyclopedia of Type Strains, Phase IV (KMG-IV): sequencing the most valuable type-strain genomes for metagenomic binning, comparative biology and taxonomic classification.</title>
        <authorList>
            <person name="Goeker M."/>
        </authorList>
    </citation>
    <scope>NUCLEOTIDE SEQUENCE [LARGE SCALE GENOMIC DNA]</scope>
    <source>
        <strain evidence="13 14">DSM 11170</strain>
    </source>
</reference>
<dbReference type="GO" id="GO:0004590">
    <property type="term" value="F:orotidine-5'-phosphate decarboxylase activity"/>
    <property type="evidence" value="ECO:0007669"/>
    <property type="project" value="UniProtKB-UniRule"/>
</dbReference>
<evidence type="ECO:0000313" key="13">
    <source>
        <dbReference type="EMBL" id="TCP67139.1"/>
    </source>
</evidence>
<dbReference type="InterPro" id="IPR018089">
    <property type="entry name" value="OMPdecase_AS"/>
</dbReference>
<evidence type="ECO:0000256" key="2">
    <source>
        <dbReference type="ARBA" id="ARBA00004861"/>
    </source>
</evidence>
<evidence type="ECO:0000256" key="6">
    <source>
        <dbReference type="ARBA" id="ARBA00023239"/>
    </source>
</evidence>
<evidence type="ECO:0000256" key="3">
    <source>
        <dbReference type="ARBA" id="ARBA00011738"/>
    </source>
</evidence>
<dbReference type="InterPro" id="IPR047596">
    <property type="entry name" value="OMPdecase_bac"/>
</dbReference>
<sequence length="294" mass="31462">MGEKKEISWSKAKKTGKNMLVTTVAVSVVKQGRQFVLKAKDRLIVALDVDSSEEALQIVREVGDWCGLFKVGMQLHNRVGFAITEQIQALGYPVFLDLKFHDIPNTVGKAATVVAQKGVAMFTIHASGGQAMMRKAVSGARDGVWGVPDPQARPWAEPIRGNREMPVILAVTVLTSISGAVLQDEVGMDGTVQENVVRLAKLAKQAGVTGVVASPMEIAPIRSACGRGLAIVTPGVRPTWASGDDQARVMTPREAMRIGADYLVVGRPITAAANRAEAAQRIVEEMEAGLAERE</sequence>
<evidence type="ECO:0000259" key="12">
    <source>
        <dbReference type="SMART" id="SM00934"/>
    </source>
</evidence>
<feature type="binding site" evidence="9 11">
    <location>
        <position position="246"/>
    </location>
    <ligand>
        <name>substrate</name>
    </ligand>
</feature>
<dbReference type="FunFam" id="3.20.20.70:FF:000015">
    <property type="entry name" value="Orotidine 5'-phosphate decarboxylase"/>
    <property type="match status" value="1"/>
</dbReference>
<feature type="binding site" evidence="9 11">
    <location>
        <position position="237"/>
    </location>
    <ligand>
        <name>substrate</name>
    </ligand>
</feature>
<protein>
    <recommendedName>
        <fullName evidence="9">Orotidine 5'-phosphate decarboxylase</fullName>
        <ecNumber evidence="9">4.1.1.23</ecNumber>
    </recommendedName>
    <alternativeName>
        <fullName evidence="9">OMP decarboxylase</fullName>
        <shortName evidence="9">OMPDCase</shortName>
        <shortName evidence="9">OMPdecase</shortName>
    </alternativeName>
</protein>
<dbReference type="SUPFAM" id="SSF51366">
    <property type="entry name" value="Ribulose-phoshate binding barrel"/>
    <property type="match status" value="1"/>
</dbReference>
<dbReference type="PANTHER" id="PTHR32119">
    <property type="entry name" value="OROTIDINE 5'-PHOSPHATE DECARBOXYLASE"/>
    <property type="match status" value="1"/>
</dbReference>
<feature type="binding site" evidence="9 11">
    <location>
        <position position="266"/>
    </location>
    <ligand>
        <name>substrate</name>
    </ligand>
</feature>
<evidence type="ECO:0000256" key="1">
    <source>
        <dbReference type="ARBA" id="ARBA00002356"/>
    </source>
</evidence>
<comment type="similarity">
    <text evidence="8 9">Belongs to the OMP decarboxylase family. Type 1 subfamily.</text>
</comment>
<dbReference type="PROSITE" id="PS00156">
    <property type="entry name" value="OMPDECASE"/>
    <property type="match status" value="1"/>
</dbReference>
<keyword evidence="14" id="KW-1185">Reference proteome</keyword>
<feature type="active site" description="For OMPdecase activity" evidence="10">
    <location>
        <position position="97"/>
    </location>
</feature>
<dbReference type="Gene3D" id="3.20.20.70">
    <property type="entry name" value="Aldolase class I"/>
    <property type="match status" value="1"/>
</dbReference>
<comment type="function">
    <text evidence="1 9">Catalyzes the decarboxylation of orotidine 5'-monophosphate (OMP) to uridine 5'-monophosphate (UMP).</text>
</comment>
<evidence type="ECO:0000256" key="10">
    <source>
        <dbReference type="PIRSR" id="PIRSR614732-1"/>
    </source>
</evidence>
<feature type="binding site" evidence="9 11">
    <location>
        <position position="70"/>
    </location>
    <ligand>
        <name>substrate</name>
    </ligand>
</feature>
<dbReference type="GO" id="GO:0005829">
    <property type="term" value="C:cytosol"/>
    <property type="evidence" value="ECO:0007669"/>
    <property type="project" value="TreeGrafter"/>
</dbReference>
<evidence type="ECO:0000256" key="8">
    <source>
        <dbReference type="ARBA" id="ARBA00061012"/>
    </source>
</evidence>
<dbReference type="InterPro" id="IPR013785">
    <property type="entry name" value="Aldolase_TIM"/>
</dbReference>
<comment type="subunit">
    <text evidence="3 9">Homodimer.</text>
</comment>
<accession>A0A4R2RVZ6</accession>
<feature type="active site" description="For OMPdecase activity" evidence="10">
    <location>
        <position position="102"/>
    </location>
</feature>
<dbReference type="InterPro" id="IPR001754">
    <property type="entry name" value="OMPdeCOase_dom"/>
</dbReference>
<dbReference type="HAMAP" id="MF_01200_B">
    <property type="entry name" value="OMPdecase_type1_B"/>
    <property type="match status" value="1"/>
</dbReference>
<feature type="binding site" evidence="9 11">
    <location>
        <position position="48"/>
    </location>
    <ligand>
        <name>substrate</name>
    </ligand>
</feature>
<evidence type="ECO:0000256" key="9">
    <source>
        <dbReference type="HAMAP-Rule" id="MF_01200"/>
    </source>
</evidence>
<organism evidence="13 14">
    <name type="scientific">Heliophilum fasciatum</name>
    <dbReference type="NCBI Taxonomy" id="35700"/>
    <lineage>
        <taxon>Bacteria</taxon>
        <taxon>Bacillati</taxon>
        <taxon>Bacillota</taxon>
        <taxon>Clostridia</taxon>
        <taxon>Eubacteriales</taxon>
        <taxon>Heliobacteriaceae</taxon>
        <taxon>Heliophilum</taxon>
    </lineage>
</organism>
<dbReference type="InterPro" id="IPR014732">
    <property type="entry name" value="OMPdecase"/>
</dbReference>
<comment type="pathway">
    <text evidence="2 9">Pyrimidine metabolism; UMP biosynthesis via de novo pathway; UMP from orotate: step 2/2.</text>
</comment>
<dbReference type="UniPathway" id="UPA00070">
    <property type="reaction ID" value="UER00120"/>
</dbReference>
<feature type="binding site" evidence="9 11">
    <location>
        <position position="175"/>
    </location>
    <ligand>
        <name>substrate</name>
    </ligand>
</feature>
<comment type="caution">
    <text evidence="13">The sequence shown here is derived from an EMBL/GenBank/DDBJ whole genome shotgun (WGS) entry which is preliminary data.</text>
</comment>
<evidence type="ECO:0000256" key="4">
    <source>
        <dbReference type="ARBA" id="ARBA00022793"/>
    </source>
</evidence>
<dbReference type="AlphaFoldDB" id="A0A4R2RVZ6"/>
<dbReference type="GO" id="GO:0044205">
    <property type="term" value="P:'de novo' UMP biosynthetic process"/>
    <property type="evidence" value="ECO:0007669"/>
    <property type="project" value="UniProtKB-UniRule"/>
</dbReference>
<comment type="catalytic activity">
    <reaction evidence="7 9">
        <text>orotidine 5'-phosphate + H(+) = UMP + CO2</text>
        <dbReference type="Rhea" id="RHEA:11596"/>
        <dbReference type="ChEBI" id="CHEBI:15378"/>
        <dbReference type="ChEBI" id="CHEBI:16526"/>
        <dbReference type="ChEBI" id="CHEBI:57538"/>
        <dbReference type="ChEBI" id="CHEBI:57865"/>
        <dbReference type="EC" id="4.1.1.23"/>
    </reaction>
</comment>
<gene>
    <name evidence="9" type="primary">pyrF</name>
    <name evidence="13" type="ORF">EDD73_10534</name>
</gene>
<proteinExistence type="inferred from homology"/>
<name>A0A4R2RVZ6_9FIRM</name>
<evidence type="ECO:0000313" key="14">
    <source>
        <dbReference type="Proteomes" id="UP000294813"/>
    </source>
</evidence>
<evidence type="ECO:0000256" key="5">
    <source>
        <dbReference type="ARBA" id="ARBA00022975"/>
    </source>
</evidence>
<dbReference type="NCBIfam" id="NF001273">
    <property type="entry name" value="PRK00230.1"/>
    <property type="match status" value="1"/>
</dbReference>
<feature type="active site" description="For OMPdecase activity" evidence="10">
    <location>
        <position position="99"/>
    </location>
</feature>